<proteinExistence type="predicted"/>
<evidence type="ECO:0000256" key="1">
    <source>
        <dbReference type="SAM" id="MobiDB-lite"/>
    </source>
</evidence>
<evidence type="ECO:0000313" key="2">
    <source>
        <dbReference type="EMBL" id="AAK22086.1"/>
    </source>
</evidence>
<dbReference type="AlphaFoldDB" id="Q9ABX1"/>
<dbReference type="SMR" id="Q9ABX1"/>
<reference evidence="2 3" key="1">
    <citation type="journal article" date="2001" name="Proc. Natl. Acad. Sci. U.S.A.">
        <title>Complete genome sequence of Caulobacter crescentus.</title>
        <authorList>
            <person name="Nierman W.C."/>
            <person name="Feldblyum T.V."/>
            <person name="Laub M.T."/>
            <person name="Paulsen I.T."/>
            <person name="Nelson K.E."/>
            <person name="Eisen J.A."/>
            <person name="Heidelberg J.F."/>
            <person name="Alley M.R."/>
            <person name="Ohta N."/>
            <person name="Maddock J.R."/>
            <person name="Potocka I."/>
            <person name="Nelson W.C."/>
            <person name="Newton A."/>
            <person name="Stephens C."/>
            <person name="Phadke N.D."/>
            <person name="Ely B."/>
            <person name="DeBoy R.T."/>
            <person name="Dodson R.J."/>
            <person name="Durkin A.S."/>
            <person name="Gwinn M.L."/>
            <person name="Haft D.H."/>
            <person name="Kolonay J.F."/>
            <person name="Smit J."/>
            <person name="Craven M.B."/>
            <person name="Khouri H."/>
            <person name="Shetty J."/>
            <person name="Berry K."/>
            <person name="Utterback T."/>
            <person name="Tran K."/>
            <person name="Wolf A."/>
            <person name="Vamathevan J."/>
            <person name="Ermolaeva M."/>
            <person name="White O."/>
            <person name="Salzberg S.L."/>
            <person name="Venter J.C."/>
            <person name="Shapiro L."/>
            <person name="Fraser C.M."/>
        </authorList>
    </citation>
    <scope>NUCLEOTIDE SEQUENCE [LARGE SCALE GENOMIC DNA]</scope>
    <source>
        <strain evidence="3">ATCC 19089 / CB15</strain>
    </source>
</reference>
<gene>
    <name evidence="2" type="ordered locus">CC_0099</name>
</gene>
<evidence type="ECO:0000313" key="3">
    <source>
        <dbReference type="Proteomes" id="UP000001816"/>
    </source>
</evidence>
<dbReference type="EnsemblBacteria" id="AAK22086">
    <property type="protein sequence ID" value="AAK22086"/>
    <property type="gene ID" value="CC_0099"/>
</dbReference>
<protein>
    <submittedName>
        <fullName evidence="2">Uncharacterized protein</fullName>
    </submittedName>
</protein>
<dbReference type="HOGENOM" id="CLU_2258671_0_0_5"/>
<sequence length="103" mass="11385">MAPALHRFSRPLPNRPKHHRHLDMGVHEPALEQHGQQAVISVVVVAHRHAARRPGFPLDQSQGLRRLGAQSGQDLVDLLGRVLRRRMRAAGIDRRAAGEAHGG</sequence>
<dbReference type="Proteomes" id="UP000001816">
    <property type="component" value="Chromosome"/>
</dbReference>
<organism evidence="2 3">
    <name type="scientific">Caulobacter vibrioides (strain ATCC 19089 / CIP 103742 / CB 15)</name>
    <name type="common">Caulobacter crescentus</name>
    <dbReference type="NCBI Taxonomy" id="190650"/>
    <lineage>
        <taxon>Bacteria</taxon>
        <taxon>Pseudomonadati</taxon>
        <taxon>Pseudomonadota</taxon>
        <taxon>Alphaproteobacteria</taxon>
        <taxon>Caulobacterales</taxon>
        <taxon>Caulobacteraceae</taxon>
        <taxon>Caulobacter</taxon>
    </lineage>
</organism>
<feature type="region of interest" description="Disordered" evidence="1">
    <location>
        <begin position="1"/>
        <end position="24"/>
    </location>
</feature>
<dbReference type="PIR" id="B87261">
    <property type="entry name" value="B87261"/>
</dbReference>
<dbReference type="EMBL" id="AE005673">
    <property type="protein sequence ID" value="AAK22086.1"/>
    <property type="molecule type" value="Genomic_DNA"/>
</dbReference>
<accession>Q9ABX1</accession>
<keyword evidence="3" id="KW-1185">Reference proteome</keyword>
<dbReference type="BioCyc" id="CAULO:CC0099-MONOMER"/>
<dbReference type="KEGG" id="ccr:CC_0099"/>
<name>Q9ABX1_CAUVC</name>